<protein>
    <submittedName>
        <fullName evidence="1">Uncharacterized protein</fullName>
    </submittedName>
</protein>
<proteinExistence type="predicted"/>
<sequence length="53" mass="6219">MKKLRKSKLAMHLIQGRLLRKDCDGIESVFTNFKSSRRVVALLTSREVYHQET</sequence>
<dbReference type="Proteomes" id="UP000242414">
    <property type="component" value="Unassembled WGS sequence"/>
</dbReference>
<organism evidence="1">
    <name type="scientific">Rhizopus microsporus var. microsporus</name>
    <dbReference type="NCBI Taxonomy" id="86635"/>
    <lineage>
        <taxon>Eukaryota</taxon>
        <taxon>Fungi</taxon>
        <taxon>Fungi incertae sedis</taxon>
        <taxon>Mucoromycota</taxon>
        <taxon>Mucoromycotina</taxon>
        <taxon>Mucoromycetes</taxon>
        <taxon>Mucorales</taxon>
        <taxon>Mucorineae</taxon>
        <taxon>Rhizopodaceae</taxon>
        <taxon>Rhizopus</taxon>
    </lineage>
</organism>
<name>A0A1X0QVZ6_RHIZD</name>
<dbReference type="AlphaFoldDB" id="A0A1X0QVZ6"/>
<dbReference type="EMBL" id="KV921987">
    <property type="protein sequence ID" value="ORE03927.1"/>
    <property type="molecule type" value="Genomic_DNA"/>
</dbReference>
<reference evidence="1" key="1">
    <citation type="journal article" date="2016" name="Proc. Natl. Acad. Sci. U.S.A.">
        <title>Lipid metabolic changes in an early divergent fungus govern the establishment of a mutualistic symbiosis with endobacteria.</title>
        <authorList>
            <person name="Lastovetsky O.A."/>
            <person name="Gaspar M.L."/>
            <person name="Mondo S.J."/>
            <person name="LaButti K.M."/>
            <person name="Sandor L."/>
            <person name="Grigoriev I.V."/>
            <person name="Henry S.A."/>
            <person name="Pawlowska T.E."/>
        </authorList>
    </citation>
    <scope>NUCLEOTIDE SEQUENCE [LARGE SCALE GENOMIC DNA]</scope>
    <source>
        <strain evidence="1">ATCC 52814</strain>
    </source>
</reference>
<evidence type="ECO:0000313" key="1">
    <source>
        <dbReference type="EMBL" id="ORE03927.1"/>
    </source>
</evidence>
<accession>A0A1X0QVZ6</accession>
<gene>
    <name evidence="1" type="ORF">BCV72DRAFT_232347</name>
</gene>
<dbReference type="VEuPathDB" id="FungiDB:BCV72DRAFT_232347"/>